<keyword evidence="9" id="KW-1185">Reference proteome</keyword>
<dbReference type="InterPro" id="IPR020846">
    <property type="entry name" value="MFS_dom"/>
</dbReference>
<feature type="compositionally biased region" description="Basic and acidic residues" evidence="5">
    <location>
        <begin position="528"/>
        <end position="541"/>
    </location>
</feature>
<feature type="region of interest" description="Disordered" evidence="5">
    <location>
        <begin position="504"/>
        <end position="541"/>
    </location>
</feature>
<dbReference type="VEuPathDB" id="FungiDB:HMPREF1541_05092"/>
<dbReference type="PANTHER" id="PTHR23508:SF10">
    <property type="entry name" value="CARBOXYLIC ACID TRANSPORTER PROTEIN HOMOLOG"/>
    <property type="match status" value="1"/>
</dbReference>
<evidence type="ECO:0000313" key="9">
    <source>
        <dbReference type="Proteomes" id="UP000030752"/>
    </source>
</evidence>
<keyword evidence="3 6" id="KW-1133">Transmembrane helix</keyword>
<dbReference type="RefSeq" id="XP_008717655.1">
    <property type="nucleotide sequence ID" value="XM_008719433.1"/>
</dbReference>
<evidence type="ECO:0000256" key="6">
    <source>
        <dbReference type="SAM" id="Phobius"/>
    </source>
</evidence>
<feature type="transmembrane region" description="Helical" evidence="6">
    <location>
        <begin position="276"/>
        <end position="296"/>
    </location>
</feature>
<evidence type="ECO:0000256" key="4">
    <source>
        <dbReference type="ARBA" id="ARBA00023136"/>
    </source>
</evidence>
<dbReference type="GO" id="GO:0015355">
    <property type="term" value="F:secondary active monocarboxylate transmembrane transporter activity"/>
    <property type="evidence" value="ECO:0007669"/>
    <property type="project" value="TreeGrafter"/>
</dbReference>
<feature type="transmembrane region" description="Helical" evidence="6">
    <location>
        <begin position="344"/>
        <end position="362"/>
    </location>
</feature>
<dbReference type="GeneID" id="19972431"/>
<feature type="transmembrane region" description="Helical" evidence="6">
    <location>
        <begin position="87"/>
        <end position="108"/>
    </location>
</feature>
<dbReference type="GO" id="GO:0005886">
    <property type="term" value="C:plasma membrane"/>
    <property type="evidence" value="ECO:0007669"/>
    <property type="project" value="TreeGrafter"/>
</dbReference>
<feature type="transmembrane region" description="Helical" evidence="6">
    <location>
        <begin position="316"/>
        <end position="337"/>
    </location>
</feature>
<feature type="transmembrane region" description="Helical" evidence="6">
    <location>
        <begin position="177"/>
        <end position="196"/>
    </location>
</feature>
<feature type="transmembrane region" description="Helical" evidence="6">
    <location>
        <begin position="49"/>
        <end position="67"/>
    </location>
</feature>
<dbReference type="FunFam" id="1.20.1250.20:FF:000340">
    <property type="entry name" value="MFS transporter, SHS family, lactate transporter"/>
    <property type="match status" value="1"/>
</dbReference>
<feature type="transmembrane region" description="Helical" evidence="6">
    <location>
        <begin position="444"/>
        <end position="462"/>
    </location>
</feature>
<feature type="transmembrane region" description="Helical" evidence="6">
    <location>
        <begin position="208"/>
        <end position="226"/>
    </location>
</feature>
<organism evidence="8 9">
    <name type="scientific">Cyphellophora europaea (strain CBS 101466)</name>
    <name type="common">Phialophora europaea</name>
    <dbReference type="NCBI Taxonomy" id="1220924"/>
    <lineage>
        <taxon>Eukaryota</taxon>
        <taxon>Fungi</taxon>
        <taxon>Dikarya</taxon>
        <taxon>Ascomycota</taxon>
        <taxon>Pezizomycotina</taxon>
        <taxon>Eurotiomycetes</taxon>
        <taxon>Chaetothyriomycetidae</taxon>
        <taxon>Chaetothyriales</taxon>
        <taxon>Cyphellophoraceae</taxon>
        <taxon>Cyphellophora</taxon>
    </lineage>
</organism>
<dbReference type="InterPro" id="IPR005828">
    <property type="entry name" value="MFS_sugar_transport-like"/>
</dbReference>
<sequence length="541" mass="59537">MRNYMALGWFYSPSQIGRYVLTRPTSLKPPRTKLRNPVAVLKELDRHQWLMFLAGFLGWTWDAFDFFTVSLTVTEIAEDFEVKNSAVTWGLTLTLMLRSVGALVFGALSDRYGRKWPMIINLFLFIIFELASGFCNTLPQFLGVRSLYGIAMGGLFGPAAATALEDLPYDARGLLSGLFEQGYAMGYLLASVFYRALVPTTTHGWRSLFWFGAAPPVLIIAFRWWLPETNTFQVMKAEREARLLVEKQSGNGQHSIKATGARAWFRDVWVAIKANWVLFVYMVLLMSFFNSCSHGSQDYYPTYLKNQVEMGPTQVTVISVVGQIGALIGGTILGYLSTFTGRRLTMIVGCIIGGALVPAYTLPHSMALVASAFFLQFFVGGVWGVIPIHLTELSPPALRTTAVGLTYQLGNLASSASATIQAVIGERYPLPPHNGVERFDYGKVIAIFMGAIWAGQIVLLFVGPEMSEAERAEYAASADDLEALRKQGVSLAEIGRQRARAEVKGDGGEVLATGGKTDVGEVEDLESGAERAQRTNVEKSF</sequence>
<evidence type="ECO:0000256" key="5">
    <source>
        <dbReference type="SAM" id="MobiDB-lite"/>
    </source>
</evidence>
<feature type="domain" description="Major facilitator superfamily (MFS) profile" evidence="7">
    <location>
        <begin position="51"/>
        <end position="467"/>
    </location>
</feature>
<dbReference type="OrthoDB" id="5296287at2759"/>
<reference evidence="8 9" key="1">
    <citation type="submission" date="2013-03" db="EMBL/GenBank/DDBJ databases">
        <title>The Genome Sequence of Phialophora europaea CBS 101466.</title>
        <authorList>
            <consortium name="The Broad Institute Genomics Platform"/>
            <person name="Cuomo C."/>
            <person name="de Hoog S."/>
            <person name="Gorbushina A."/>
            <person name="Walker B."/>
            <person name="Young S.K."/>
            <person name="Zeng Q."/>
            <person name="Gargeya S."/>
            <person name="Fitzgerald M."/>
            <person name="Haas B."/>
            <person name="Abouelleil A."/>
            <person name="Allen A.W."/>
            <person name="Alvarado L."/>
            <person name="Arachchi H.M."/>
            <person name="Berlin A.M."/>
            <person name="Chapman S.B."/>
            <person name="Gainer-Dewar J."/>
            <person name="Goldberg J."/>
            <person name="Griggs A."/>
            <person name="Gujja S."/>
            <person name="Hansen M."/>
            <person name="Howarth C."/>
            <person name="Imamovic A."/>
            <person name="Ireland A."/>
            <person name="Larimer J."/>
            <person name="McCowan C."/>
            <person name="Murphy C."/>
            <person name="Pearson M."/>
            <person name="Poon T.W."/>
            <person name="Priest M."/>
            <person name="Roberts A."/>
            <person name="Saif S."/>
            <person name="Shea T."/>
            <person name="Sisk P."/>
            <person name="Sykes S."/>
            <person name="Wortman J."/>
            <person name="Nusbaum C."/>
            <person name="Birren B."/>
        </authorList>
    </citation>
    <scope>NUCLEOTIDE SEQUENCE [LARGE SCALE GENOMIC DNA]</scope>
    <source>
        <strain evidence="8 9">CBS 101466</strain>
    </source>
</reference>
<dbReference type="STRING" id="1220924.W2RWJ3"/>
<evidence type="ECO:0000313" key="8">
    <source>
        <dbReference type="EMBL" id="ETN40812.1"/>
    </source>
</evidence>
<dbReference type="PANTHER" id="PTHR23508">
    <property type="entry name" value="CARBOXYLIC ACID TRANSPORTER PROTEIN HOMOLOG"/>
    <property type="match status" value="1"/>
</dbReference>
<feature type="transmembrane region" description="Helical" evidence="6">
    <location>
        <begin position="368"/>
        <end position="390"/>
    </location>
</feature>
<feature type="transmembrane region" description="Helical" evidence="6">
    <location>
        <begin position="147"/>
        <end position="165"/>
    </location>
</feature>
<dbReference type="eggNOG" id="ENOG502QPK1">
    <property type="taxonomic scope" value="Eukaryota"/>
</dbReference>
<dbReference type="InterPro" id="IPR036259">
    <property type="entry name" value="MFS_trans_sf"/>
</dbReference>
<dbReference type="PROSITE" id="PS50850">
    <property type="entry name" value="MFS"/>
    <property type="match status" value="1"/>
</dbReference>
<dbReference type="FunCoup" id="W2RWJ3">
    <property type="interactions" value="23"/>
</dbReference>
<dbReference type="AlphaFoldDB" id="W2RWJ3"/>
<protein>
    <recommendedName>
        <fullName evidence="7">Major facilitator superfamily (MFS) profile domain-containing protein</fullName>
    </recommendedName>
</protein>
<dbReference type="CDD" id="cd17316">
    <property type="entry name" value="MFS_SV2_like"/>
    <property type="match status" value="1"/>
</dbReference>
<dbReference type="HOGENOM" id="CLU_001265_46_1_1"/>
<keyword evidence="2 6" id="KW-0812">Transmembrane</keyword>
<comment type="subcellular location">
    <subcellularLocation>
        <location evidence="1">Membrane</location>
        <topology evidence="1">Multi-pass membrane protein</topology>
    </subcellularLocation>
</comment>
<dbReference type="Proteomes" id="UP000030752">
    <property type="component" value="Unassembled WGS sequence"/>
</dbReference>
<accession>W2RWJ3</accession>
<dbReference type="InParanoid" id="W2RWJ3"/>
<evidence type="ECO:0000256" key="2">
    <source>
        <dbReference type="ARBA" id="ARBA00022692"/>
    </source>
</evidence>
<feature type="transmembrane region" description="Helical" evidence="6">
    <location>
        <begin position="402"/>
        <end position="424"/>
    </location>
</feature>
<dbReference type="EMBL" id="KB822720">
    <property type="protein sequence ID" value="ETN40812.1"/>
    <property type="molecule type" value="Genomic_DNA"/>
</dbReference>
<dbReference type="Pfam" id="PF00083">
    <property type="entry name" value="Sugar_tr"/>
    <property type="match status" value="1"/>
</dbReference>
<feature type="transmembrane region" description="Helical" evidence="6">
    <location>
        <begin position="120"/>
        <end position="141"/>
    </location>
</feature>
<gene>
    <name evidence="8" type="ORF">HMPREF1541_05092</name>
</gene>
<dbReference type="SUPFAM" id="SSF103473">
    <property type="entry name" value="MFS general substrate transporter"/>
    <property type="match status" value="1"/>
</dbReference>
<evidence type="ECO:0000256" key="3">
    <source>
        <dbReference type="ARBA" id="ARBA00022989"/>
    </source>
</evidence>
<dbReference type="Gene3D" id="1.20.1250.20">
    <property type="entry name" value="MFS general substrate transporter like domains"/>
    <property type="match status" value="1"/>
</dbReference>
<dbReference type="GO" id="GO:0035879">
    <property type="term" value="P:plasma membrane lactate transport"/>
    <property type="evidence" value="ECO:0007669"/>
    <property type="project" value="TreeGrafter"/>
</dbReference>
<keyword evidence="4 6" id="KW-0472">Membrane</keyword>
<name>W2RWJ3_CYPE1</name>
<evidence type="ECO:0000259" key="7">
    <source>
        <dbReference type="PROSITE" id="PS50850"/>
    </source>
</evidence>
<evidence type="ECO:0000256" key="1">
    <source>
        <dbReference type="ARBA" id="ARBA00004141"/>
    </source>
</evidence>
<proteinExistence type="predicted"/>